<comment type="caution">
    <text evidence="1">The sequence shown here is derived from an EMBL/GenBank/DDBJ whole genome shotgun (WGS) entry which is preliminary data.</text>
</comment>
<dbReference type="EMBL" id="VSSQ01137219">
    <property type="protein sequence ID" value="MPN61095.1"/>
    <property type="molecule type" value="Genomic_DNA"/>
</dbReference>
<dbReference type="AlphaFoldDB" id="A0A645JBK4"/>
<protein>
    <submittedName>
        <fullName evidence="1">Uncharacterized protein</fullName>
    </submittedName>
</protein>
<name>A0A645JBK4_9ZZZZ</name>
<proteinExistence type="predicted"/>
<evidence type="ECO:0000313" key="1">
    <source>
        <dbReference type="EMBL" id="MPN61095.1"/>
    </source>
</evidence>
<reference evidence="1" key="1">
    <citation type="submission" date="2019-08" db="EMBL/GenBank/DDBJ databases">
        <authorList>
            <person name="Kucharzyk K."/>
            <person name="Murdoch R.W."/>
            <person name="Higgins S."/>
            <person name="Loffler F."/>
        </authorList>
    </citation>
    <scope>NUCLEOTIDE SEQUENCE</scope>
</reference>
<accession>A0A645JBK4</accession>
<organism evidence="1">
    <name type="scientific">bioreactor metagenome</name>
    <dbReference type="NCBI Taxonomy" id="1076179"/>
    <lineage>
        <taxon>unclassified sequences</taxon>
        <taxon>metagenomes</taxon>
        <taxon>ecological metagenomes</taxon>
    </lineage>
</organism>
<sequence length="123" mass="13862">MRTHQLKAPWQIIGQSVAVGIYCEAHADDIVNRTFEVRIEFGRPKVGGHAVILIRFENKHNVLHNLSEISICLNDGALPFVSEVDCEYPSRILCFFHVRYPGFLKGSVSSRYIESEAKGNCSL</sequence>
<gene>
    <name evidence="1" type="ORF">SDC9_208829</name>
</gene>